<keyword evidence="3" id="KW-1185">Reference proteome</keyword>
<organism evidence="2 3">
    <name type="scientific">Parelaphostrongylus tenuis</name>
    <name type="common">Meningeal worm</name>
    <dbReference type="NCBI Taxonomy" id="148309"/>
    <lineage>
        <taxon>Eukaryota</taxon>
        <taxon>Metazoa</taxon>
        <taxon>Ecdysozoa</taxon>
        <taxon>Nematoda</taxon>
        <taxon>Chromadorea</taxon>
        <taxon>Rhabditida</taxon>
        <taxon>Rhabditina</taxon>
        <taxon>Rhabditomorpha</taxon>
        <taxon>Strongyloidea</taxon>
        <taxon>Metastrongylidae</taxon>
        <taxon>Parelaphostrongylus</taxon>
    </lineage>
</organism>
<evidence type="ECO:0000313" key="3">
    <source>
        <dbReference type="Proteomes" id="UP001196413"/>
    </source>
</evidence>
<feature type="chain" id="PRO_5042011476" description="C6 domain-containing protein" evidence="1">
    <location>
        <begin position="17"/>
        <end position="183"/>
    </location>
</feature>
<proteinExistence type="predicted"/>
<reference evidence="2" key="1">
    <citation type="submission" date="2021-06" db="EMBL/GenBank/DDBJ databases">
        <title>Parelaphostrongylus tenuis whole genome reference sequence.</title>
        <authorList>
            <person name="Garwood T.J."/>
            <person name="Larsen P.A."/>
            <person name="Fountain-Jones N.M."/>
            <person name="Garbe J.R."/>
            <person name="Macchietto M.G."/>
            <person name="Kania S.A."/>
            <person name="Gerhold R.W."/>
            <person name="Richards J.E."/>
            <person name="Wolf T.M."/>
        </authorList>
    </citation>
    <scope>NUCLEOTIDE SEQUENCE</scope>
    <source>
        <strain evidence="2">MNPRO001-30</strain>
        <tissue evidence="2">Meninges</tissue>
    </source>
</reference>
<name>A0AAD5NA09_PARTN</name>
<evidence type="ECO:0008006" key="4">
    <source>
        <dbReference type="Google" id="ProtNLM"/>
    </source>
</evidence>
<sequence>MLLFTALVAVVCTIYAQYPPPPPFPLPPSPIYGGGSGGAPMSPDTSSSSFYYPQPPYGPSHYPDYSSSYDVFYPHDLYPNSYSSSREYECDYCPRVTLSCRNSLGCSRPKIKYLTGLCKAVVSCESFDESMRLTTNKGDVLAEGEGVSKLITCKRGRWTAKNVLGTRSTFRGLRCLTTEPNEE</sequence>
<protein>
    <recommendedName>
        <fullName evidence="4">C6 domain-containing protein</fullName>
    </recommendedName>
</protein>
<evidence type="ECO:0000313" key="2">
    <source>
        <dbReference type="EMBL" id="KAJ1364411.1"/>
    </source>
</evidence>
<comment type="caution">
    <text evidence="2">The sequence shown here is derived from an EMBL/GenBank/DDBJ whole genome shotgun (WGS) entry which is preliminary data.</text>
</comment>
<evidence type="ECO:0000256" key="1">
    <source>
        <dbReference type="SAM" id="SignalP"/>
    </source>
</evidence>
<feature type="signal peptide" evidence="1">
    <location>
        <begin position="1"/>
        <end position="16"/>
    </location>
</feature>
<keyword evidence="1" id="KW-0732">Signal</keyword>
<accession>A0AAD5NA09</accession>
<dbReference type="Proteomes" id="UP001196413">
    <property type="component" value="Unassembled WGS sequence"/>
</dbReference>
<gene>
    <name evidence="2" type="ORF">KIN20_024504</name>
</gene>
<dbReference type="AlphaFoldDB" id="A0AAD5NA09"/>
<dbReference type="EMBL" id="JAHQIW010004967">
    <property type="protein sequence ID" value="KAJ1364411.1"/>
    <property type="molecule type" value="Genomic_DNA"/>
</dbReference>